<dbReference type="RefSeq" id="WP_231603785.1">
    <property type="nucleotide sequence ID" value="NZ_SJPM01000039.1"/>
</dbReference>
<keyword evidence="3" id="KW-1185">Reference proteome</keyword>
<accession>A0A5C5ZGE7</accession>
<keyword evidence="1" id="KW-1133">Transmembrane helix</keyword>
<proteinExistence type="predicted"/>
<comment type="caution">
    <text evidence="2">The sequence shown here is derived from an EMBL/GenBank/DDBJ whole genome shotgun (WGS) entry which is preliminary data.</text>
</comment>
<gene>
    <name evidence="2" type="ORF">Pla100_61560</name>
</gene>
<organism evidence="2 3">
    <name type="scientific">Neorhodopirellula pilleata</name>
    <dbReference type="NCBI Taxonomy" id="2714738"/>
    <lineage>
        <taxon>Bacteria</taxon>
        <taxon>Pseudomonadati</taxon>
        <taxon>Planctomycetota</taxon>
        <taxon>Planctomycetia</taxon>
        <taxon>Pirellulales</taxon>
        <taxon>Pirellulaceae</taxon>
        <taxon>Neorhodopirellula</taxon>
    </lineage>
</organism>
<evidence type="ECO:0000313" key="2">
    <source>
        <dbReference type="EMBL" id="TWT86218.1"/>
    </source>
</evidence>
<feature type="transmembrane region" description="Helical" evidence="1">
    <location>
        <begin position="93"/>
        <end position="112"/>
    </location>
</feature>
<name>A0A5C5ZGE7_9BACT</name>
<evidence type="ECO:0000256" key="1">
    <source>
        <dbReference type="SAM" id="Phobius"/>
    </source>
</evidence>
<reference evidence="2 3" key="1">
    <citation type="submission" date="2019-02" db="EMBL/GenBank/DDBJ databases">
        <title>Deep-cultivation of Planctomycetes and their phenomic and genomic characterization uncovers novel biology.</title>
        <authorList>
            <person name="Wiegand S."/>
            <person name="Jogler M."/>
            <person name="Boedeker C."/>
            <person name="Pinto D."/>
            <person name="Vollmers J."/>
            <person name="Rivas-Marin E."/>
            <person name="Kohn T."/>
            <person name="Peeters S.H."/>
            <person name="Heuer A."/>
            <person name="Rast P."/>
            <person name="Oberbeckmann S."/>
            <person name="Bunk B."/>
            <person name="Jeske O."/>
            <person name="Meyerdierks A."/>
            <person name="Storesund J.E."/>
            <person name="Kallscheuer N."/>
            <person name="Luecker S."/>
            <person name="Lage O.M."/>
            <person name="Pohl T."/>
            <person name="Merkel B.J."/>
            <person name="Hornburger P."/>
            <person name="Mueller R.-W."/>
            <person name="Bruemmer F."/>
            <person name="Labrenz M."/>
            <person name="Spormann A.M."/>
            <person name="Op Den Camp H."/>
            <person name="Overmann J."/>
            <person name="Amann R."/>
            <person name="Jetten M.S.M."/>
            <person name="Mascher T."/>
            <person name="Medema M.H."/>
            <person name="Devos D.P."/>
            <person name="Kaster A.-K."/>
            <person name="Ovreas L."/>
            <person name="Rohde M."/>
            <person name="Galperin M.Y."/>
            <person name="Jogler C."/>
        </authorList>
    </citation>
    <scope>NUCLEOTIDE SEQUENCE [LARGE SCALE GENOMIC DNA]</scope>
    <source>
        <strain evidence="2 3">Pla100</strain>
    </source>
</reference>
<dbReference type="AlphaFoldDB" id="A0A5C5ZGE7"/>
<evidence type="ECO:0000313" key="3">
    <source>
        <dbReference type="Proteomes" id="UP000316213"/>
    </source>
</evidence>
<sequence precursor="true">MNEKIQDFLSEWFDSDAEVPVGESDVSANEAREAVAQSLLIHGLLSDIGSRNDDDEADRIRAVMQRIDAEPESESAPMINAAPNEAQRRRWSAMLTSALTIAAALMVMFFVFGPHQSVSAAMASLEKVVEAAAKPFDRTYSVRVVEEYPRDKRPRNLSQEAWDREAEEQIDGATLYVRGANQYLMTVMLNTGEKRTSGCDGQQCWAFRENGPVHTSTDLNRYRGGLPGQRQDIPFLNIHAHLSQLRTGYDIELGDEHENAGNGAALSKLIGVRKSRDVRGPKQVEIWFDADSGTVHKMLLDGLPRGGGGPKSLTLELIDQSELDSQFFFHESHHELGRRVISE</sequence>
<keyword evidence="1" id="KW-0812">Transmembrane</keyword>
<dbReference type="Proteomes" id="UP000316213">
    <property type="component" value="Unassembled WGS sequence"/>
</dbReference>
<dbReference type="EMBL" id="SJPM01000039">
    <property type="protein sequence ID" value="TWT86218.1"/>
    <property type="molecule type" value="Genomic_DNA"/>
</dbReference>
<protein>
    <submittedName>
        <fullName evidence="2">Uncharacterized protein</fullName>
    </submittedName>
</protein>
<keyword evidence="1" id="KW-0472">Membrane</keyword>